<dbReference type="HOGENOM" id="CLU_062658_0_0_1"/>
<evidence type="ECO:0000313" key="4">
    <source>
        <dbReference type="Proteomes" id="UP000054538"/>
    </source>
</evidence>
<gene>
    <name evidence="3" type="ORF">PAXRUDRAFT_681968</name>
</gene>
<organism evidence="3 4">
    <name type="scientific">Paxillus rubicundulus Ve08.2h10</name>
    <dbReference type="NCBI Taxonomy" id="930991"/>
    <lineage>
        <taxon>Eukaryota</taxon>
        <taxon>Fungi</taxon>
        <taxon>Dikarya</taxon>
        <taxon>Basidiomycota</taxon>
        <taxon>Agaricomycotina</taxon>
        <taxon>Agaricomycetes</taxon>
        <taxon>Agaricomycetidae</taxon>
        <taxon>Boletales</taxon>
        <taxon>Paxilineae</taxon>
        <taxon>Paxillaceae</taxon>
        <taxon>Paxillus</taxon>
    </lineage>
</organism>
<dbReference type="STRING" id="930991.A0A0D0ED77"/>
<keyword evidence="1" id="KW-0378">Hydrolase</keyword>
<reference evidence="4" key="2">
    <citation type="submission" date="2015-01" db="EMBL/GenBank/DDBJ databases">
        <title>Evolutionary Origins and Diversification of the Mycorrhizal Mutualists.</title>
        <authorList>
            <consortium name="DOE Joint Genome Institute"/>
            <consortium name="Mycorrhizal Genomics Consortium"/>
            <person name="Kohler A."/>
            <person name="Kuo A."/>
            <person name="Nagy L.G."/>
            <person name="Floudas D."/>
            <person name="Copeland A."/>
            <person name="Barry K.W."/>
            <person name="Cichocki N."/>
            <person name="Veneault-Fourrey C."/>
            <person name="LaButti K."/>
            <person name="Lindquist E.A."/>
            <person name="Lipzen A."/>
            <person name="Lundell T."/>
            <person name="Morin E."/>
            <person name="Murat C."/>
            <person name="Riley R."/>
            <person name="Ohm R."/>
            <person name="Sun H."/>
            <person name="Tunlid A."/>
            <person name="Henrissat B."/>
            <person name="Grigoriev I.V."/>
            <person name="Hibbett D.S."/>
            <person name="Martin F."/>
        </authorList>
    </citation>
    <scope>NUCLEOTIDE SEQUENCE [LARGE SCALE GENOMIC DNA]</scope>
    <source>
        <strain evidence="4">Ve08.2h10</strain>
    </source>
</reference>
<dbReference type="GO" id="GO:0047631">
    <property type="term" value="F:ADP-ribose diphosphatase activity"/>
    <property type="evidence" value="ECO:0007669"/>
    <property type="project" value="TreeGrafter"/>
</dbReference>
<dbReference type="FunCoup" id="A0A0D0ED77">
    <property type="interactions" value="483"/>
</dbReference>
<dbReference type="PROSITE" id="PS51462">
    <property type="entry name" value="NUDIX"/>
    <property type="match status" value="1"/>
</dbReference>
<protein>
    <recommendedName>
        <fullName evidence="2">Nudix hydrolase domain-containing protein</fullName>
    </recommendedName>
</protein>
<proteinExistence type="predicted"/>
<dbReference type="EMBL" id="KN824829">
    <property type="protein sequence ID" value="KIL00641.1"/>
    <property type="molecule type" value="Genomic_DNA"/>
</dbReference>
<dbReference type="PANTHER" id="PTHR11839:SF1">
    <property type="entry name" value="ADP-SUGAR PYROPHOSPHATASE"/>
    <property type="match status" value="1"/>
</dbReference>
<dbReference type="Gene3D" id="3.90.79.10">
    <property type="entry name" value="Nucleoside Triphosphate Pyrophosphohydrolase"/>
    <property type="match status" value="1"/>
</dbReference>
<dbReference type="GO" id="GO:0006753">
    <property type="term" value="P:nucleoside phosphate metabolic process"/>
    <property type="evidence" value="ECO:0007669"/>
    <property type="project" value="TreeGrafter"/>
</dbReference>
<accession>A0A0D0ED77</accession>
<dbReference type="Proteomes" id="UP000054538">
    <property type="component" value="Unassembled WGS sequence"/>
</dbReference>
<dbReference type="GO" id="GO:0019693">
    <property type="term" value="P:ribose phosphate metabolic process"/>
    <property type="evidence" value="ECO:0007669"/>
    <property type="project" value="TreeGrafter"/>
</dbReference>
<dbReference type="GO" id="GO:0005634">
    <property type="term" value="C:nucleus"/>
    <property type="evidence" value="ECO:0007669"/>
    <property type="project" value="TreeGrafter"/>
</dbReference>
<evidence type="ECO:0000256" key="1">
    <source>
        <dbReference type="ARBA" id="ARBA00022801"/>
    </source>
</evidence>
<dbReference type="InterPro" id="IPR015797">
    <property type="entry name" value="NUDIX_hydrolase-like_dom_sf"/>
</dbReference>
<keyword evidence="4" id="KW-1185">Reference proteome</keyword>
<dbReference type="Pfam" id="PF00293">
    <property type="entry name" value="NUDIX"/>
    <property type="match status" value="1"/>
</dbReference>
<name>A0A0D0ED77_9AGAM</name>
<dbReference type="AlphaFoldDB" id="A0A0D0ED77"/>
<dbReference type="PANTHER" id="PTHR11839">
    <property type="entry name" value="UDP/ADP-SUGAR PYROPHOSPHATASE"/>
    <property type="match status" value="1"/>
</dbReference>
<dbReference type="SUPFAM" id="SSF55811">
    <property type="entry name" value="Nudix"/>
    <property type="match status" value="1"/>
</dbReference>
<sequence>MTEQALLAGRHLFRVGAPRQITAGCMTIVGHRSIRSFSTIMAPAKVISTEPLENSRSKFVTLTKISYQDEEGKQRVWECAERKVVKGHTGKDAVAILAILKSKTDAFPLSTVIIEQYRPPIDKLVIGLLNTGANPEDPEEGPEIAALRELEEETGYKAALKDVIECSSSIVSDPGMTTAKLKLVVVKMELEDKMEYPVAHPDHGEHIAVKVVELAKLKLELEEYDRKGFVVDARLFHFASGYAMAERIRSGLFS</sequence>
<dbReference type="OrthoDB" id="10249920at2759"/>
<feature type="domain" description="Nudix hydrolase" evidence="2">
    <location>
        <begin position="89"/>
        <end position="234"/>
    </location>
</feature>
<evidence type="ECO:0000259" key="2">
    <source>
        <dbReference type="PROSITE" id="PS51462"/>
    </source>
</evidence>
<dbReference type="InterPro" id="IPR000086">
    <property type="entry name" value="NUDIX_hydrolase_dom"/>
</dbReference>
<dbReference type="InParanoid" id="A0A0D0ED77"/>
<evidence type="ECO:0000313" key="3">
    <source>
        <dbReference type="EMBL" id="KIL00641.1"/>
    </source>
</evidence>
<reference evidence="3 4" key="1">
    <citation type="submission" date="2014-04" db="EMBL/GenBank/DDBJ databases">
        <authorList>
            <consortium name="DOE Joint Genome Institute"/>
            <person name="Kuo A."/>
            <person name="Kohler A."/>
            <person name="Jargeat P."/>
            <person name="Nagy L.G."/>
            <person name="Floudas D."/>
            <person name="Copeland A."/>
            <person name="Barry K.W."/>
            <person name="Cichocki N."/>
            <person name="Veneault-Fourrey C."/>
            <person name="LaButti K."/>
            <person name="Lindquist E.A."/>
            <person name="Lipzen A."/>
            <person name="Lundell T."/>
            <person name="Morin E."/>
            <person name="Murat C."/>
            <person name="Sun H."/>
            <person name="Tunlid A."/>
            <person name="Henrissat B."/>
            <person name="Grigoriev I.V."/>
            <person name="Hibbett D.S."/>
            <person name="Martin F."/>
            <person name="Nordberg H.P."/>
            <person name="Cantor M.N."/>
            <person name="Hua S.X."/>
        </authorList>
    </citation>
    <scope>NUCLEOTIDE SEQUENCE [LARGE SCALE GENOMIC DNA]</scope>
    <source>
        <strain evidence="3 4">Ve08.2h10</strain>
    </source>
</reference>